<evidence type="ECO:0000259" key="3">
    <source>
        <dbReference type="PROSITE" id="PS50110"/>
    </source>
</evidence>
<dbReference type="InterPro" id="IPR011006">
    <property type="entry name" value="CheY-like_superfamily"/>
</dbReference>
<dbReference type="SMART" id="SM00448">
    <property type="entry name" value="REC"/>
    <property type="match status" value="1"/>
</dbReference>
<name>A0A1C0TTM9_9GAMM</name>
<organism evidence="4 5">
    <name type="scientific">Pseudoalteromonas luteoviolacea</name>
    <dbReference type="NCBI Taxonomy" id="43657"/>
    <lineage>
        <taxon>Bacteria</taxon>
        <taxon>Pseudomonadati</taxon>
        <taxon>Pseudomonadota</taxon>
        <taxon>Gammaproteobacteria</taxon>
        <taxon>Alteromonadales</taxon>
        <taxon>Pseudoalteromonadaceae</taxon>
        <taxon>Pseudoalteromonas</taxon>
    </lineage>
</organism>
<dbReference type="PANTHER" id="PTHR44591:SF3">
    <property type="entry name" value="RESPONSE REGULATORY DOMAIN-CONTAINING PROTEIN"/>
    <property type="match status" value="1"/>
</dbReference>
<gene>
    <name evidence="4" type="ORF">A7985_01590</name>
</gene>
<dbReference type="PROSITE" id="PS50110">
    <property type="entry name" value="RESPONSE_REGULATORY"/>
    <property type="match status" value="1"/>
</dbReference>
<dbReference type="InterPro" id="IPR050595">
    <property type="entry name" value="Bact_response_regulator"/>
</dbReference>
<feature type="modified residue" description="4-aspartylphosphate" evidence="2">
    <location>
        <position position="107"/>
    </location>
</feature>
<sequence>MGLSQVYAFIQRSLGGVDVKSSQSGTTFAIYFPALESKSKLMSQAKLNFEHVHQTPCRILVVDDEASLADVIAKLLCQAGHTVDTKTCGMDALEVLKEHSYDLIISDVLMPDVNGFSLVKQAQGLHPEIKVQMISGYVDIEKVSDFDSALYANIIRKPFRPQELLNRVATLCSK</sequence>
<accession>A0A1C0TTM9</accession>
<keyword evidence="1 2" id="KW-0597">Phosphoprotein</keyword>
<evidence type="ECO:0000256" key="2">
    <source>
        <dbReference type="PROSITE-ProRule" id="PRU00169"/>
    </source>
</evidence>
<evidence type="ECO:0000256" key="1">
    <source>
        <dbReference type="ARBA" id="ARBA00022553"/>
    </source>
</evidence>
<reference evidence="5" key="1">
    <citation type="submission" date="2016-07" db="EMBL/GenBank/DDBJ databases">
        <authorList>
            <person name="Florea S."/>
            <person name="Webb J.S."/>
            <person name="Jaromczyk J."/>
            <person name="Schardl C.L."/>
        </authorList>
    </citation>
    <scope>NUCLEOTIDE SEQUENCE [LARGE SCALE GENOMIC DNA]</scope>
    <source>
        <strain evidence="5">IPB1</strain>
    </source>
</reference>
<comment type="caution">
    <text evidence="4">The sequence shown here is derived from an EMBL/GenBank/DDBJ whole genome shotgun (WGS) entry which is preliminary data.</text>
</comment>
<dbReference type="AlphaFoldDB" id="A0A1C0TTM9"/>
<dbReference type="SUPFAM" id="SSF52172">
    <property type="entry name" value="CheY-like"/>
    <property type="match status" value="1"/>
</dbReference>
<dbReference type="OrthoDB" id="9800897at2"/>
<dbReference type="Gene3D" id="3.40.50.2300">
    <property type="match status" value="1"/>
</dbReference>
<dbReference type="Proteomes" id="UP000093366">
    <property type="component" value="Unassembled WGS sequence"/>
</dbReference>
<dbReference type="EMBL" id="MAUJ01000001">
    <property type="protein sequence ID" value="OCQ22680.1"/>
    <property type="molecule type" value="Genomic_DNA"/>
</dbReference>
<feature type="domain" description="Response regulatory" evidence="3">
    <location>
        <begin position="58"/>
        <end position="172"/>
    </location>
</feature>
<dbReference type="CDD" id="cd00156">
    <property type="entry name" value="REC"/>
    <property type="match status" value="1"/>
</dbReference>
<dbReference type="InterPro" id="IPR001789">
    <property type="entry name" value="Sig_transdc_resp-reg_receiver"/>
</dbReference>
<dbReference type="PANTHER" id="PTHR44591">
    <property type="entry name" value="STRESS RESPONSE REGULATOR PROTEIN 1"/>
    <property type="match status" value="1"/>
</dbReference>
<dbReference type="GO" id="GO:0000160">
    <property type="term" value="P:phosphorelay signal transduction system"/>
    <property type="evidence" value="ECO:0007669"/>
    <property type="project" value="InterPro"/>
</dbReference>
<protein>
    <recommendedName>
        <fullName evidence="3">Response regulatory domain-containing protein</fullName>
    </recommendedName>
</protein>
<proteinExistence type="predicted"/>
<evidence type="ECO:0000313" key="5">
    <source>
        <dbReference type="Proteomes" id="UP000093366"/>
    </source>
</evidence>
<evidence type="ECO:0000313" key="4">
    <source>
        <dbReference type="EMBL" id="OCQ22680.1"/>
    </source>
</evidence>
<dbReference type="Pfam" id="PF00072">
    <property type="entry name" value="Response_reg"/>
    <property type="match status" value="1"/>
</dbReference>